<protein>
    <submittedName>
        <fullName evidence="2">Uncharacterized protein</fullName>
    </submittedName>
</protein>
<evidence type="ECO:0000313" key="2">
    <source>
        <dbReference type="EMBL" id="AYV84822.1"/>
    </source>
</evidence>
<dbReference type="EMBL" id="MK072423">
    <property type="protein sequence ID" value="AYV84822.1"/>
    <property type="molecule type" value="Genomic_DNA"/>
</dbReference>
<gene>
    <name evidence="2" type="ORF">Hyperionvirus41_9</name>
</gene>
<name>A0A3G5ACE3_9VIRU</name>
<evidence type="ECO:0000256" key="1">
    <source>
        <dbReference type="SAM" id="MobiDB-lite"/>
    </source>
</evidence>
<reference evidence="2" key="1">
    <citation type="submission" date="2018-10" db="EMBL/GenBank/DDBJ databases">
        <title>Hidden diversity of soil giant viruses.</title>
        <authorList>
            <person name="Schulz F."/>
            <person name="Alteio L."/>
            <person name="Goudeau D."/>
            <person name="Ryan E.M."/>
            <person name="Malmstrom R.R."/>
            <person name="Blanchard J."/>
            <person name="Woyke T."/>
        </authorList>
    </citation>
    <scope>NUCLEOTIDE SEQUENCE</scope>
    <source>
        <strain evidence="2">HYV1</strain>
    </source>
</reference>
<accession>A0A3G5ACE3</accession>
<sequence>MPAEQQQPKKPLSEYRSPYGFEFGSNPARTQAILRMLTSPAKPDPCVYMGSGGISSSTIYTGTKCVGPSCNMGSSERSSRGDTTPY</sequence>
<organism evidence="2">
    <name type="scientific">Hyperionvirus sp</name>
    <dbReference type="NCBI Taxonomy" id="2487770"/>
    <lineage>
        <taxon>Viruses</taxon>
        <taxon>Varidnaviria</taxon>
        <taxon>Bamfordvirae</taxon>
        <taxon>Nucleocytoviricota</taxon>
        <taxon>Megaviricetes</taxon>
        <taxon>Imitervirales</taxon>
        <taxon>Mimiviridae</taxon>
        <taxon>Klosneuvirinae</taxon>
    </lineage>
</organism>
<feature type="region of interest" description="Disordered" evidence="1">
    <location>
        <begin position="1"/>
        <end position="21"/>
    </location>
</feature>
<proteinExistence type="predicted"/>